<dbReference type="CDD" id="cd24146">
    <property type="entry name" value="nat-AmDH_N_like"/>
    <property type="match status" value="1"/>
</dbReference>
<evidence type="ECO:0000259" key="3">
    <source>
        <dbReference type="Pfam" id="PF01113"/>
    </source>
</evidence>
<proteinExistence type="predicted"/>
<dbReference type="EMBL" id="CP019343">
    <property type="protein sequence ID" value="ARN73218.1"/>
    <property type="molecule type" value="Genomic_DNA"/>
</dbReference>
<feature type="domain" description="Dihydrodipicolinate reductase N-terminal" evidence="3">
    <location>
        <begin position="9"/>
        <end position="75"/>
    </location>
</feature>
<evidence type="ECO:0000313" key="6">
    <source>
        <dbReference type="Proteomes" id="UP000193450"/>
    </source>
</evidence>
<name>A0A1X9N516_9GAMM</name>
<gene>
    <name evidence="5" type="ORF">BST96_03310</name>
</gene>
<dbReference type="AlphaFoldDB" id="A0A1X9N516"/>
<dbReference type="Pfam" id="PF01113">
    <property type="entry name" value="DapB_N"/>
    <property type="match status" value="1"/>
</dbReference>
<evidence type="ECO:0000256" key="2">
    <source>
        <dbReference type="ARBA" id="ARBA00023002"/>
    </source>
</evidence>
<dbReference type="GO" id="GO:0008839">
    <property type="term" value="F:4-hydroxy-tetrahydrodipicolinate reductase"/>
    <property type="evidence" value="ECO:0007669"/>
    <property type="project" value="InterPro"/>
</dbReference>
<evidence type="ECO:0000313" key="5">
    <source>
        <dbReference type="EMBL" id="ARN73218.1"/>
    </source>
</evidence>
<evidence type="ECO:0000256" key="1">
    <source>
        <dbReference type="ARBA" id="ARBA00022857"/>
    </source>
</evidence>
<dbReference type="SUPFAM" id="SSF51735">
    <property type="entry name" value="NAD(P)-binding Rossmann-fold domains"/>
    <property type="match status" value="1"/>
</dbReference>
<keyword evidence="2" id="KW-0560">Oxidoreductase</keyword>
<dbReference type="STRING" id="716816.BST96_03310"/>
<dbReference type="Gene3D" id="3.40.50.720">
    <property type="entry name" value="NAD(P)-binding Rossmann-like Domain"/>
    <property type="match status" value="1"/>
</dbReference>
<keyword evidence="1" id="KW-0521">NADP</keyword>
<protein>
    <submittedName>
        <fullName evidence="5">Uncharacterized protein</fullName>
    </submittedName>
</protein>
<organism evidence="5 6">
    <name type="scientific">Oceanicoccus sagamiensis</name>
    <dbReference type="NCBI Taxonomy" id="716816"/>
    <lineage>
        <taxon>Bacteria</taxon>
        <taxon>Pseudomonadati</taxon>
        <taxon>Pseudomonadota</taxon>
        <taxon>Gammaproteobacteria</taxon>
        <taxon>Cellvibrionales</taxon>
        <taxon>Spongiibacteraceae</taxon>
        <taxon>Oceanicoccus</taxon>
    </lineage>
</organism>
<dbReference type="RefSeq" id="WP_085757325.1">
    <property type="nucleotide sequence ID" value="NZ_CP019343.1"/>
</dbReference>
<evidence type="ECO:0000259" key="4">
    <source>
        <dbReference type="Pfam" id="PF19328"/>
    </source>
</evidence>
<dbReference type="InterPro" id="IPR045760">
    <property type="entry name" value="DAP_DH_C"/>
</dbReference>
<dbReference type="KEGG" id="osg:BST96_03310"/>
<dbReference type="OrthoDB" id="9767616at2"/>
<sequence>MAYKIIQWATGNVGSQVIKAIAQRSDLKLKGLFVYSESKVGMDAGTLVGIEKLGVKATNDIDKILAMDADCVVHTPLPSLVFGDDPGADLDVICALLASGKNVISTVGYMYPKVYGKKLMNRIQAACRRGGSSFHGTGANPGWLGDLIPLTLSSLSNRIDQIHIQEISHFEHYASPEIICDNMGFGKTPKAYKAQNARYSSWLNGLFEESVQMVADGIGLKLDNITAKSKQILAPEDLTVAAGPIKKGTVAGQHWEWAGISKGKKRIVHETIWRVHDSIADQWPRGVHSITIKGHPKLYLEFGENWNDDLGSATSIHAVNSIPYVVEASCGVQTFLDLPWIMGRGAAQ</sequence>
<dbReference type="GO" id="GO:0009089">
    <property type="term" value="P:lysine biosynthetic process via diaminopimelate"/>
    <property type="evidence" value="ECO:0007669"/>
    <property type="project" value="InterPro"/>
</dbReference>
<accession>A0A1X9N516</accession>
<dbReference type="Pfam" id="PF19328">
    <property type="entry name" value="DAP_DH_C"/>
    <property type="match status" value="1"/>
</dbReference>
<keyword evidence="6" id="KW-1185">Reference proteome</keyword>
<reference evidence="5 6" key="1">
    <citation type="submission" date="2016-11" db="EMBL/GenBank/DDBJ databases">
        <title>Trade-off between light-utilization and light-protection in marine flavobacteria.</title>
        <authorList>
            <person name="Kumagai Y."/>
        </authorList>
    </citation>
    <scope>NUCLEOTIDE SEQUENCE [LARGE SCALE GENOMIC DNA]</scope>
    <source>
        <strain evidence="5 6">NBRC 107125</strain>
    </source>
</reference>
<dbReference type="Proteomes" id="UP000193450">
    <property type="component" value="Chromosome"/>
</dbReference>
<feature type="domain" description="2,4-diaminopentanoate dehydrogenase C-terminal" evidence="4">
    <location>
        <begin position="146"/>
        <end position="340"/>
    </location>
</feature>
<dbReference type="InterPro" id="IPR000846">
    <property type="entry name" value="DapB_N"/>
</dbReference>
<dbReference type="InterPro" id="IPR036291">
    <property type="entry name" value="NAD(P)-bd_dom_sf"/>
</dbReference>